<dbReference type="SUPFAM" id="SSF53756">
    <property type="entry name" value="UDP-Glycosyltransferase/glycogen phosphorylase"/>
    <property type="match status" value="1"/>
</dbReference>
<dbReference type="GO" id="GO:0005886">
    <property type="term" value="C:plasma membrane"/>
    <property type="evidence" value="ECO:0007669"/>
    <property type="project" value="UniProtKB-SubCell"/>
</dbReference>
<reference evidence="7 9" key="1">
    <citation type="journal article" date="2015" name="Genome Announc.">
        <title>Expanding the biotechnology potential of lactobacilli through comparative genomics of 213 strains and associated genera.</title>
        <authorList>
            <person name="Sun Z."/>
            <person name="Harris H.M."/>
            <person name="McCann A."/>
            <person name="Guo C."/>
            <person name="Argimon S."/>
            <person name="Zhang W."/>
            <person name="Yang X."/>
            <person name="Jeffery I.B."/>
            <person name="Cooney J.C."/>
            <person name="Kagawa T.F."/>
            <person name="Liu W."/>
            <person name="Song Y."/>
            <person name="Salvetti E."/>
            <person name="Wrobel A."/>
            <person name="Rasinkangas P."/>
            <person name="Parkhill J."/>
            <person name="Rea M.C."/>
            <person name="O'Sullivan O."/>
            <person name="Ritari J."/>
            <person name="Douillard F.P."/>
            <person name="Paul Ross R."/>
            <person name="Yang R."/>
            <person name="Briner A.E."/>
            <person name="Felis G.E."/>
            <person name="de Vos W.M."/>
            <person name="Barrangou R."/>
            <person name="Klaenhammer T.R."/>
            <person name="Caufield P.W."/>
            <person name="Cui Y."/>
            <person name="Zhang H."/>
            <person name="O'Toole P.W."/>
        </authorList>
    </citation>
    <scope>NUCLEOTIDE SEQUENCE [LARGE SCALE GENOMIC DNA]</scope>
    <source>
        <strain evidence="7 9">DSM 22301</strain>
    </source>
</reference>
<protein>
    <submittedName>
        <fullName evidence="8">CDP-glycerol glycerophosphotransferase</fullName>
    </submittedName>
    <submittedName>
        <fullName evidence="7">Glycosyl glycerophosphate transferase</fullName>
    </submittedName>
</protein>
<dbReference type="AlphaFoldDB" id="A0A0R2JW78"/>
<dbReference type="GO" id="GO:0047355">
    <property type="term" value="F:CDP-glycerol glycerophosphotransferase activity"/>
    <property type="evidence" value="ECO:0007669"/>
    <property type="project" value="InterPro"/>
</dbReference>
<dbReference type="PATRIC" id="fig|319653.3.peg.1206"/>
<evidence type="ECO:0000256" key="4">
    <source>
        <dbReference type="ARBA" id="ARBA00022679"/>
    </source>
</evidence>
<dbReference type="Gene3D" id="3.40.50.11820">
    <property type="match status" value="1"/>
</dbReference>
<dbReference type="Proteomes" id="UP000051749">
    <property type="component" value="Unassembled WGS sequence"/>
</dbReference>
<dbReference type="Proteomes" id="UP000182818">
    <property type="component" value="Unassembled WGS sequence"/>
</dbReference>
<dbReference type="GeneID" id="76044672"/>
<dbReference type="RefSeq" id="WP_057807738.1">
    <property type="nucleotide sequence ID" value="NZ_BJYP01000042.1"/>
</dbReference>
<sequence>MRAILSNVQTEAKEQHYEIELIDLTQQVKNLRMFFIEEESLESFMIKHVEIDGNMLQFKLPSEQLEGSFPGQLRFDWELYLQWEENEHFETVQVENEFVANKQLGLNLFQRFETDFAGYVNIEVYHGTNADLFELKNVQHVADGILLFGTKQINEAHLQNIVMTVQDVTDQKRIIQITKDLSRYSDLFVFKIPITELIVGKQYKVLISYKFNGESLEQRVGITTQFDPDSDFVKNINGSLVCLDVAYDNMLIVSLPIPESTTQRLTKRFYSQLKRPLSLAKMILSKVKLRFIKRLFKRQRLPYQKPTIVFESFGGRQVSDSPLAVYQVFKQFYPGYNLIWSIYPELKSFCREHGMQYVVRNSVEWVSVMRRAQSWVSNARYPSWVKKSKFTFYLQTWHGTPLKKLGLDIKQVTMPGTDTLSYHRNFTREANRWDALISPNDYSTNIFRSAFGYKNQILKIGYPRNDELINTTADQIKALKEKMGIPQDKKVVLYAPTYRDNSFITTGKYTFKLPFSLQKFQEQYGKDTILILRMHYLIANQIDVSDFKDCVLNLSDYPNISELYLVSDLLITDYSSVFFDYAYLKRPILFYPYDYEMYKNELRGFYLDYEHELPGKIVHSETDMFTEMKNALTHADMTNNERFQQFYDRFCAINSGDSSRKVVDYIINTIKK</sequence>
<dbReference type="Gene3D" id="3.40.50.12580">
    <property type="match status" value="1"/>
</dbReference>
<comment type="similarity">
    <text evidence="2">Belongs to the CDP-glycerol glycerophosphotransferase family.</text>
</comment>
<evidence type="ECO:0000313" key="10">
    <source>
        <dbReference type="Proteomes" id="UP000182818"/>
    </source>
</evidence>
<proteinExistence type="inferred from homology"/>
<organism evidence="7 9">
    <name type="scientific">Pediococcus ethanolidurans</name>
    <dbReference type="NCBI Taxonomy" id="319653"/>
    <lineage>
        <taxon>Bacteria</taxon>
        <taxon>Bacillati</taxon>
        <taxon>Bacillota</taxon>
        <taxon>Bacilli</taxon>
        <taxon>Lactobacillales</taxon>
        <taxon>Lactobacillaceae</taxon>
        <taxon>Pediococcus</taxon>
    </lineage>
</organism>
<evidence type="ECO:0000256" key="3">
    <source>
        <dbReference type="ARBA" id="ARBA00022475"/>
    </source>
</evidence>
<reference evidence="8 10" key="2">
    <citation type="submission" date="2016-10" db="EMBL/GenBank/DDBJ databases">
        <authorList>
            <person name="Varghese N."/>
            <person name="Submissions S."/>
        </authorList>
    </citation>
    <scope>NUCLEOTIDE SEQUENCE [LARGE SCALE GENOMIC DNA]</scope>
    <source>
        <strain evidence="8 10">CGMCC 1.3889</strain>
    </source>
</reference>
<dbReference type="EMBL" id="FOGK01000024">
    <property type="protein sequence ID" value="SER88370.1"/>
    <property type="molecule type" value="Genomic_DNA"/>
</dbReference>
<gene>
    <name evidence="7" type="ORF">IV87_GL001191</name>
    <name evidence="8" type="ORF">SAMN04487973_12412</name>
</gene>
<evidence type="ECO:0000313" key="9">
    <source>
        <dbReference type="Proteomes" id="UP000051749"/>
    </source>
</evidence>
<name>A0A0R2JW78_9LACO</name>
<comment type="subcellular location">
    <subcellularLocation>
        <location evidence="1">Cell membrane</location>
        <topology evidence="1">Peripheral membrane protein</topology>
    </subcellularLocation>
</comment>
<evidence type="ECO:0000256" key="5">
    <source>
        <dbReference type="ARBA" id="ARBA00022944"/>
    </source>
</evidence>
<comment type="caution">
    <text evidence="7">The sequence shown here is derived from an EMBL/GenBank/DDBJ whole genome shotgun (WGS) entry which is preliminary data.</text>
</comment>
<dbReference type="STRING" id="319653.SAMN04487973_12412"/>
<dbReference type="GO" id="GO:0019350">
    <property type="term" value="P:teichoic acid biosynthetic process"/>
    <property type="evidence" value="ECO:0007669"/>
    <property type="project" value="UniProtKB-KW"/>
</dbReference>
<dbReference type="PANTHER" id="PTHR37316:SF3">
    <property type="entry name" value="TEICHOIC ACID GLYCEROL-PHOSPHATE TRANSFERASE"/>
    <property type="match status" value="1"/>
</dbReference>
<evidence type="ECO:0000256" key="6">
    <source>
        <dbReference type="ARBA" id="ARBA00023136"/>
    </source>
</evidence>
<dbReference type="InterPro" id="IPR043148">
    <property type="entry name" value="TagF_C"/>
</dbReference>
<dbReference type="InterPro" id="IPR007554">
    <property type="entry name" value="Glycerophosphate_synth"/>
</dbReference>
<keyword evidence="5" id="KW-0777">Teichoic acid biosynthesis</keyword>
<keyword evidence="6" id="KW-0472">Membrane</keyword>
<dbReference type="InterPro" id="IPR051612">
    <property type="entry name" value="Teichoic_Acid_Biosynth"/>
</dbReference>
<dbReference type="EMBL" id="JQBY01000028">
    <property type="protein sequence ID" value="KRN81440.1"/>
    <property type="molecule type" value="Genomic_DNA"/>
</dbReference>
<dbReference type="InterPro" id="IPR043149">
    <property type="entry name" value="TagF_N"/>
</dbReference>
<evidence type="ECO:0000313" key="7">
    <source>
        <dbReference type="EMBL" id="KRN81440.1"/>
    </source>
</evidence>
<keyword evidence="4 7" id="KW-0808">Transferase</keyword>
<dbReference type="PANTHER" id="PTHR37316">
    <property type="entry name" value="TEICHOIC ACID GLYCEROL-PHOSPHATE PRIMASE"/>
    <property type="match status" value="1"/>
</dbReference>
<evidence type="ECO:0000256" key="1">
    <source>
        <dbReference type="ARBA" id="ARBA00004202"/>
    </source>
</evidence>
<keyword evidence="10" id="KW-1185">Reference proteome</keyword>
<dbReference type="Pfam" id="PF04464">
    <property type="entry name" value="Glyphos_transf"/>
    <property type="match status" value="1"/>
</dbReference>
<keyword evidence="3" id="KW-1003">Cell membrane</keyword>
<evidence type="ECO:0000313" key="8">
    <source>
        <dbReference type="EMBL" id="SER88370.1"/>
    </source>
</evidence>
<evidence type="ECO:0000256" key="2">
    <source>
        <dbReference type="ARBA" id="ARBA00010488"/>
    </source>
</evidence>
<accession>A0A0R2JW78</accession>